<evidence type="ECO:0000256" key="1">
    <source>
        <dbReference type="SAM" id="MobiDB-lite"/>
    </source>
</evidence>
<evidence type="ECO:0000313" key="2">
    <source>
        <dbReference type="EMBL" id="UPW41226.1"/>
    </source>
</evidence>
<feature type="compositionally biased region" description="Low complexity" evidence="1">
    <location>
        <begin position="22"/>
        <end position="34"/>
    </location>
</feature>
<dbReference type="EMBL" id="OM869560">
    <property type="protein sequence ID" value="UPW41226.1"/>
    <property type="molecule type" value="Genomic_DNA"/>
</dbReference>
<sequence>MRQSTESPEPLNTQDRPAVTVSESTPQPSSASSEDNQASLINGQDTTVEHRVYKGWDIIHLIQSDRQRYHVVAGPFLLSRALNTYEEVVEEIEEQQPQLITALIHAVLLSQASANGVTDSTYNGVNKSVNDSVNG</sequence>
<protein>
    <submittedName>
        <fullName evidence="2">Uncharacterized protein</fullName>
    </submittedName>
</protein>
<reference evidence="2" key="1">
    <citation type="submission" date="2022-02" db="EMBL/GenBank/DDBJ databases">
        <title>Towards deciphering the DNA virus diversity associated with rodent species in the families Cricetidae and Heteromyidae.</title>
        <authorList>
            <person name="Lund M."/>
            <person name="Larsen B.B."/>
            <person name="Gryseels S."/>
            <person name="Kraberger S."/>
            <person name="Rowsey D.M."/>
            <person name="Steger L."/>
            <person name="Yule K.M."/>
            <person name="Upham N.S."/>
            <person name="Worobey M."/>
            <person name="Van Doorslaer K."/>
            <person name="Varsani A."/>
        </authorList>
    </citation>
    <scope>NUCLEOTIDE SEQUENCE</scope>
    <source>
        <strain evidence="2">UA08Rod_4822</strain>
    </source>
</reference>
<proteinExistence type="predicted"/>
<feature type="compositionally biased region" description="Polar residues" evidence="1">
    <location>
        <begin position="1"/>
        <end position="15"/>
    </location>
</feature>
<accession>A0A976N1M9</accession>
<name>A0A976N1M9_9VIRU</name>
<feature type="region of interest" description="Disordered" evidence="1">
    <location>
        <begin position="1"/>
        <end position="43"/>
    </location>
</feature>
<organism evidence="2">
    <name type="scientific">Sigmofec virus UA08Rod_4822</name>
    <dbReference type="NCBI Taxonomy" id="2929411"/>
    <lineage>
        <taxon>Viruses</taxon>
        <taxon>Monodnaviria</taxon>
        <taxon>Sangervirae</taxon>
        <taxon>Phixviricota</taxon>
        <taxon>Malgrandaviricetes</taxon>
        <taxon>Petitvirales</taxon>
        <taxon>Microviridae</taxon>
    </lineage>
</organism>